<evidence type="ECO:0000313" key="3">
    <source>
        <dbReference type="Proteomes" id="UP000271098"/>
    </source>
</evidence>
<keyword evidence="3" id="KW-1185">Reference proteome</keyword>
<reference evidence="4" key="1">
    <citation type="submission" date="2016-06" db="UniProtKB">
        <authorList>
            <consortium name="WormBaseParasite"/>
        </authorList>
    </citation>
    <scope>IDENTIFICATION</scope>
</reference>
<feature type="transmembrane region" description="Helical" evidence="1">
    <location>
        <begin position="17"/>
        <end position="39"/>
    </location>
</feature>
<evidence type="ECO:0000313" key="4">
    <source>
        <dbReference type="WBParaSite" id="GPUH_0001274101-mRNA-1"/>
    </source>
</evidence>
<dbReference type="AlphaFoldDB" id="A0A183DVI6"/>
<protein>
    <submittedName>
        <fullName evidence="2 4">Uncharacterized protein</fullName>
    </submittedName>
</protein>
<name>A0A183DVI6_9BILA</name>
<keyword evidence="1" id="KW-1133">Transmembrane helix</keyword>
<reference evidence="2 3" key="2">
    <citation type="submission" date="2018-11" db="EMBL/GenBank/DDBJ databases">
        <authorList>
            <consortium name="Pathogen Informatics"/>
        </authorList>
    </citation>
    <scope>NUCLEOTIDE SEQUENCE [LARGE SCALE GENOMIC DNA]</scope>
</reference>
<accession>A0A183DVI6</accession>
<dbReference type="Proteomes" id="UP000271098">
    <property type="component" value="Unassembled WGS sequence"/>
</dbReference>
<dbReference type="WBParaSite" id="GPUH_0001274101-mRNA-1">
    <property type="protein sequence ID" value="GPUH_0001274101-mRNA-1"/>
    <property type="gene ID" value="GPUH_0001274101"/>
</dbReference>
<dbReference type="OrthoDB" id="5799527at2759"/>
<gene>
    <name evidence="2" type="ORF">GPUH_LOCUS12727</name>
</gene>
<proteinExistence type="predicted"/>
<evidence type="ECO:0000313" key="2">
    <source>
        <dbReference type="EMBL" id="VDN20946.1"/>
    </source>
</evidence>
<keyword evidence="1" id="KW-0812">Transmembrane</keyword>
<dbReference type="EMBL" id="UYRT01079555">
    <property type="protein sequence ID" value="VDN20946.1"/>
    <property type="molecule type" value="Genomic_DNA"/>
</dbReference>
<organism evidence="4">
    <name type="scientific">Gongylonema pulchrum</name>
    <dbReference type="NCBI Taxonomy" id="637853"/>
    <lineage>
        <taxon>Eukaryota</taxon>
        <taxon>Metazoa</taxon>
        <taxon>Ecdysozoa</taxon>
        <taxon>Nematoda</taxon>
        <taxon>Chromadorea</taxon>
        <taxon>Rhabditida</taxon>
        <taxon>Spirurina</taxon>
        <taxon>Spiruromorpha</taxon>
        <taxon>Spiruroidea</taxon>
        <taxon>Gongylonematidae</taxon>
        <taxon>Gongylonema</taxon>
    </lineage>
</organism>
<feature type="transmembrane region" description="Helical" evidence="1">
    <location>
        <begin position="59"/>
        <end position="81"/>
    </location>
</feature>
<sequence length="145" mass="15564">MVHYEVIVGIRKQSSHYLLPFIIVYAPTMGTEALIIVIHMLHIHSPTLDFAYREEANGLYIFFIVVLIITLIIQGAMLAAVCQCRYYLSCKEMHLAALKVAESSVVFVSPPVGSNNPPLSAPSANGLAAGDAHSATGISNGNPAV</sequence>
<evidence type="ECO:0000256" key="1">
    <source>
        <dbReference type="SAM" id="Phobius"/>
    </source>
</evidence>
<keyword evidence="1" id="KW-0472">Membrane</keyword>